<dbReference type="VEuPathDB" id="FungiDB:F503_05669"/>
<gene>
    <name evidence="3" type="ORF">F503_05669</name>
</gene>
<dbReference type="Gene3D" id="3.40.50.1820">
    <property type="entry name" value="alpha/beta hydrolase"/>
    <property type="match status" value="1"/>
</dbReference>
<keyword evidence="4" id="KW-1185">Reference proteome</keyword>
<evidence type="ECO:0000313" key="3">
    <source>
        <dbReference type="EMBL" id="EPE10574.1"/>
    </source>
</evidence>
<dbReference type="InterPro" id="IPR050300">
    <property type="entry name" value="GDXG_lipolytic_enzyme"/>
</dbReference>
<dbReference type="OMA" id="FAHYNHP"/>
<dbReference type="AlphaFoldDB" id="S3CAL6"/>
<organism evidence="3 4">
    <name type="scientific">Ophiostoma piceae (strain UAMH 11346)</name>
    <name type="common">Sap stain fungus</name>
    <dbReference type="NCBI Taxonomy" id="1262450"/>
    <lineage>
        <taxon>Eukaryota</taxon>
        <taxon>Fungi</taxon>
        <taxon>Dikarya</taxon>
        <taxon>Ascomycota</taxon>
        <taxon>Pezizomycotina</taxon>
        <taxon>Sordariomycetes</taxon>
        <taxon>Sordariomycetidae</taxon>
        <taxon>Ophiostomatales</taxon>
        <taxon>Ophiostomataceae</taxon>
        <taxon>Ophiostoma</taxon>
    </lineage>
</organism>
<reference evidence="3 4" key="1">
    <citation type="journal article" date="2013" name="BMC Genomics">
        <title>The genome and transcriptome of the pine saprophyte Ophiostoma piceae, and a comparison with the bark beetle-associated pine pathogen Grosmannia clavigera.</title>
        <authorList>
            <person name="Haridas S."/>
            <person name="Wang Y."/>
            <person name="Lim L."/>
            <person name="Massoumi Alamouti S."/>
            <person name="Jackman S."/>
            <person name="Docking R."/>
            <person name="Robertson G."/>
            <person name="Birol I."/>
            <person name="Bohlmann J."/>
            <person name="Breuil C."/>
        </authorList>
    </citation>
    <scope>NUCLEOTIDE SEQUENCE [LARGE SCALE GENOMIC DNA]</scope>
    <source>
        <strain evidence="3 4">UAMH 11346</strain>
    </source>
</reference>
<protein>
    <submittedName>
        <fullName evidence="3">Esterase</fullName>
    </submittedName>
</protein>
<dbReference type="SUPFAM" id="SSF53474">
    <property type="entry name" value="alpha/beta-Hydrolases"/>
    <property type="match status" value="1"/>
</dbReference>
<dbReference type="STRING" id="1262450.S3CAL6"/>
<dbReference type="eggNOG" id="KOG1515">
    <property type="taxonomic scope" value="Eukaryota"/>
</dbReference>
<dbReference type="HOGENOM" id="CLU_012494_6_2_1"/>
<name>S3CAL6_OPHP1</name>
<proteinExistence type="predicted"/>
<evidence type="ECO:0000256" key="1">
    <source>
        <dbReference type="ARBA" id="ARBA00022801"/>
    </source>
</evidence>
<dbReference type="InterPro" id="IPR029058">
    <property type="entry name" value="AB_hydrolase_fold"/>
</dbReference>
<sequence>MSSTTTLEATTVAPLNPLHPSVEPLLDPKVVEIYNKYQSNRLRADQVTIEEFQIDPPRYTFPRVHVAAAPRTVKKTTLHKVPVTTPPGEIEVEVYYPTDDKVAAVQSDSSAPLPAYVNFHGGGFVLGGLGDDIPMNRHICQNSPCIVVNVDYRLSPAYPHPTPVLDCWDSLVWVHANAVELGIDPTRIAVGGLSAGGCLAAALAQKMRTQKELPPLVLQLLIVPVLDARYIPMKSPETVEEAMALDTPYESYKTLAFAPMLPMHRLVWFYNYWLGNDPKEHAANAADILASPLAVASDDEFVGIAPASIHAAGVDPLVSEAEVYHEKMLKVGVPSELFIYKGMVHPFVQWEGELLQAREMLDNFATALSKAFYKK</sequence>
<dbReference type="Pfam" id="PF07859">
    <property type="entry name" value="Abhydrolase_3"/>
    <property type="match status" value="1"/>
</dbReference>
<dbReference type="GO" id="GO:0016787">
    <property type="term" value="F:hydrolase activity"/>
    <property type="evidence" value="ECO:0007669"/>
    <property type="project" value="UniProtKB-KW"/>
</dbReference>
<dbReference type="InterPro" id="IPR013094">
    <property type="entry name" value="AB_hydrolase_3"/>
</dbReference>
<dbReference type="PANTHER" id="PTHR48081">
    <property type="entry name" value="AB HYDROLASE SUPERFAMILY PROTEIN C4A8.06C"/>
    <property type="match status" value="1"/>
</dbReference>
<dbReference type="OrthoDB" id="408631at2759"/>
<dbReference type="Proteomes" id="UP000016923">
    <property type="component" value="Unassembled WGS sequence"/>
</dbReference>
<keyword evidence="1" id="KW-0378">Hydrolase</keyword>
<evidence type="ECO:0000313" key="4">
    <source>
        <dbReference type="Proteomes" id="UP000016923"/>
    </source>
</evidence>
<feature type="domain" description="Alpha/beta hydrolase fold-3" evidence="2">
    <location>
        <begin position="117"/>
        <end position="348"/>
    </location>
</feature>
<evidence type="ECO:0000259" key="2">
    <source>
        <dbReference type="Pfam" id="PF07859"/>
    </source>
</evidence>
<dbReference type="EMBL" id="KE148146">
    <property type="protein sequence ID" value="EPE10574.1"/>
    <property type="molecule type" value="Genomic_DNA"/>
</dbReference>
<accession>S3CAL6</accession>
<dbReference type="PANTHER" id="PTHR48081:SF8">
    <property type="entry name" value="ALPHA_BETA HYDROLASE FOLD-3 DOMAIN-CONTAINING PROTEIN-RELATED"/>
    <property type="match status" value="1"/>
</dbReference>